<dbReference type="InterPro" id="IPR051693">
    <property type="entry name" value="UPF0046_metallophosphoest"/>
</dbReference>
<sequence>MLRALVVADEVDERLWTDAVRGCSADLVIGAGDLPYAYLGFLASALDAPCVFVPGNHDADLSGFTRYGGLSMKDGFPASWPGPEGGVNADGRVVDVAGLRVAGLGGSVRYHDGPNQWTQRQQARRARGLVRRAERRRRRDGRGVDILLTHAPPLGVGDRDDPPHRGFDCLHQVVARLNPKWLLHGHIHPYGEDVPDRRMGETVVRNVVGRHLMEFEQAGVKS</sequence>
<protein>
    <submittedName>
        <fullName evidence="2">Metallophosphoesterase</fullName>
    </submittedName>
</protein>
<evidence type="ECO:0000313" key="2">
    <source>
        <dbReference type="EMBL" id="GAA1970091.1"/>
    </source>
</evidence>
<dbReference type="InterPro" id="IPR029052">
    <property type="entry name" value="Metallo-depent_PP-like"/>
</dbReference>
<proteinExistence type="predicted"/>
<organism evidence="2 3">
    <name type="scientific">Amycolatopsis minnesotensis</name>
    <dbReference type="NCBI Taxonomy" id="337894"/>
    <lineage>
        <taxon>Bacteria</taxon>
        <taxon>Bacillati</taxon>
        <taxon>Actinomycetota</taxon>
        <taxon>Actinomycetes</taxon>
        <taxon>Pseudonocardiales</taxon>
        <taxon>Pseudonocardiaceae</taxon>
        <taxon>Amycolatopsis</taxon>
    </lineage>
</organism>
<dbReference type="Proteomes" id="UP001501116">
    <property type="component" value="Unassembled WGS sequence"/>
</dbReference>
<dbReference type="Gene3D" id="3.60.21.10">
    <property type="match status" value="1"/>
</dbReference>
<dbReference type="Pfam" id="PF00149">
    <property type="entry name" value="Metallophos"/>
    <property type="match status" value="1"/>
</dbReference>
<feature type="domain" description="Calcineurin-like phosphoesterase" evidence="1">
    <location>
        <begin position="26"/>
        <end position="190"/>
    </location>
</feature>
<reference evidence="3" key="1">
    <citation type="journal article" date="2019" name="Int. J. Syst. Evol. Microbiol.">
        <title>The Global Catalogue of Microorganisms (GCM) 10K type strain sequencing project: providing services to taxonomists for standard genome sequencing and annotation.</title>
        <authorList>
            <consortium name="The Broad Institute Genomics Platform"/>
            <consortium name="The Broad Institute Genome Sequencing Center for Infectious Disease"/>
            <person name="Wu L."/>
            <person name="Ma J."/>
        </authorList>
    </citation>
    <scope>NUCLEOTIDE SEQUENCE [LARGE SCALE GENOMIC DNA]</scope>
    <source>
        <strain evidence="3">JCM 14545</strain>
    </source>
</reference>
<dbReference type="EMBL" id="BAAANN010000020">
    <property type="protein sequence ID" value="GAA1970091.1"/>
    <property type="molecule type" value="Genomic_DNA"/>
</dbReference>
<dbReference type="PANTHER" id="PTHR12905">
    <property type="entry name" value="METALLOPHOSPHOESTERASE"/>
    <property type="match status" value="1"/>
</dbReference>
<dbReference type="RefSeq" id="WP_344423415.1">
    <property type="nucleotide sequence ID" value="NZ_BAAANN010000020.1"/>
</dbReference>
<dbReference type="InterPro" id="IPR004843">
    <property type="entry name" value="Calcineurin-like_PHP"/>
</dbReference>
<accession>A0ABP5CWJ1</accession>
<dbReference type="SUPFAM" id="SSF56300">
    <property type="entry name" value="Metallo-dependent phosphatases"/>
    <property type="match status" value="1"/>
</dbReference>
<evidence type="ECO:0000313" key="3">
    <source>
        <dbReference type="Proteomes" id="UP001501116"/>
    </source>
</evidence>
<comment type="caution">
    <text evidence="2">The sequence shown here is derived from an EMBL/GenBank/DDBJ whole genome shotgun (WGS) entry which is preliminary data.</text>
</comment>
<name>A0ABP5CWJ1_9PSEU</name>
<gene>
    <name evidence="2" type="ORF">GCM10009754_49780</name>
</gene>
<keyword evidence="3" id="KW-1185">Reference proteome</keyword>
<evidence type="ECO:0000259" key="1">
    <source>
        <dbReference type="Pfam" id="PF00149"/>
    </source>
</evidence>
<dbReference type="PANTHER" id="PTHR12905:SF0">
    <property type="entry name" value="CALCINEURIN-LIKE PHOSPHOESTERASE DOMAIN-CONTAINING PROTEIN"/>
    <property type="match status" value="1"/>
</dbReference>